<organism evidence="2 3">
    <name type="scientific">Parnassius mnemosyne</name>
    <name type="common">clouded apollo</name>
    <dbReference type="NCBI Taxonomy" id="213953"/>
    <lineage>
        <taxon>Eukaryota</taxon>
        <taxon>Metazoa</taxon>
        <taxon>Ecdysozoa</taxon>
        <taxon>Arthropoda</taxon>
        <taxon>Hexapoda</taxon>
        <taxon>Insecta</taxon>
        <taxon>Pterygota</taxon>
        <taxon>Neoptera</taxon>
        <taxon>Endopterygota</taxon>
        <taxon>Lepidoptera</taxon>
        <taxon>Glossata</taxon>
        <taxon>Ditrysia</taxon>
        <taxon>Papilionoidea</taxon>
        <taxon>Papilionidae</taxon>
        <taxon>Parnassiinae</taxon>
        <taxon>Parnassini</taxon>
        <taxon>Parnassius</taxon>
        <taxon>Driopa</taxon>
    </lineage>
</organism>
<feature type="domain" description="DDE-1" evidence="1">
    <location>
        <begin position="97"/>
        <end position="197"/>
    </location>
</feature>
<dbReference type="EMBL" id="CAVLGL010000148">
    <property type="protein sequence ID" value="CAK1603228.1"/>
    <property type="molecule type" value="Genomic_DNA"/>
</dbReference>
<dbReference type="PANTHER" id="PTHR19303">
    <property type="entry name" value="TRANSPOSON"/>
    <property type="match status" value="1"/>
</dbReference>
<evidence type="ECO:0000313" key="2">
    <source>
        <dbReference type="EMBL" id="CAK1603228.1"/>
    </source>
</evidence>
<reference evidence="2 3" key="1">
    <citation type="submission" date="2023-11" db="EMBL/GenBank/DDBJ databases">
        <authorList>
            <person name="Hedman E."/>
            <person name="Englund M."/>
            <person name="Stromberg M."/>
            <person name="Nyberg Akerstrom W."/>
            <person name="Nylinder S."/>
            <person name="Jareborg N."/>
            <person name="Kallberg Y."/>
            <person name="Kronander E."/>
        </authorList>
    </citation>
    <scope>NUCLEOTIDE SEQUENCE [LARGE SCALE GENOMIC DNA]</scope>
</reference>
<dbReference type="Proteomes" id="UP001314205">
    <property type="component" value="Unassembled WGS sequence"/>
</dbReference>
<proteinExistence type="predicted"/>
<dbReference type="GO" id="GO:0005634">
    <property type="term" value="C:nucleus"/>
    <property type="evidence" value="ECO:0007669"/>
    <property type="project" value="TreeGrafter"/>
</dbReference>
<comment type="caution">
    <text evidence="2">The sequence shown here is derived from an EMBL/GenBank/DDBJ whole genome shotgun (WGS) entry which is preliminary data.</text>
</comment>
<dbReference type="Gene3D" id="3.30.420.10">
    <property type="entry name" value="Ribonuclease H-like superfamily/Ribonuclease H"/>
    <property type="match status" value="1"/>
</dbReference>
<evidence type="ECO:0000259" key="1">
    <source>
        <dbReference type="Pfam" id="PF03184"/>
    </source>
</evidence>
<gene>
    <name evidence="2" type="ORF">PARMNEM_LOCUS21631</name>
</gene>
<name>A0AAV1M866_9NEOP</name>
<dbReference type="AlphaFoldDB" id="A0AAV1M866"/>
<dbReference type="Pfam" id="PF03184">
    <property type="entry name" value="DDE_1"/>
    <property type="match status" value="1"/>
</dbReference>
<evidence type="ECO:0000313" key="3">
    <source>
        <dbReference type="Proteomes" id="UP001314205"/>
    </source>
</evidence>
<dbReference type="InterPro" id="IPR036397">
    <property type="entry name" value="RNaseH_sf"/>
</dbReference>
<dbReference type="InterPro" id="IPR004875">
    <property type="entry name" value="DDE_SF_endonuclease_dom"/>
</dbReference>
<dbReference type="PANTHER" id="PTHR19303:SF74">
    <property type="entry name" value="POGO TRANSPOSABLE ELEMENT WITH KRAB DOMAIN"/>
    <property type="match status" value="1"/>
</dbReference>
<keyword evidence="3" id="KW-1185">Reference proteome</keyword>
<accession>A0AAV1M866</accession>
<dbReference type="GO" id="GO:0003677">
    <property type="term" value="F:DNA binding"/>
    <property type="evidence" value="ECO:0007669"/>
    <property type="project" value="TreeGrafter"/>
</dbReference>
<sequence length="208" mass="23482">MRRNPLISIRKAEATSLNRIFAFNKEEVTHFYDELGYLMEKHKFIPSNIYNTDETGIATVTDPGKVLAEKGQRRVGSVTSGEQGSIITVMSAAGNFITPMFIFARQRMTPLLEIDEPAGALYTNSKNGWINEDLFVTLLKHFAAFAKPTQESPVLLILDNHSSHISLQAFNFCKENHITMISIPPHSFHKTQPLDVSFLWVAESRLWA</sequence>
<protein>
    <recommendedName>
        <fullName evidence="1">DDE-1 domain-containing protein</fullName>
    </recommendedName>
</protein>
<dbReference type="InterPro" id="IPR050863">
    <property type="entry name" value="CenT-Element_Derived"/>
</dbReference>